<feature type="region of interest" description="Disordered" evidence="1">
    <location>
        <begin position="21"/>
        <end position="154"/>
    </location>
</feature>
<protein>
    <submittedName>
        <fullName evidence="2">Uncharacterized protein</fullName>
    </submittedName>
</protein>
<organism evidence="2 3">
    <name type="scientific">Pleuronectes platessa</name>
    <name type="common">European plaice</name>
    <dbReference type="NCBI Taxonomy" id="8262"/>
    <lineage>
        <taxon>Eukaryota</taxon>
        <taxon>Metazoa</taxon>
        <taxon>Chordata</taxon>
        <taxon>Craniata</taxon>
        <taxon>Vertebrata</taxon>
        <taxon>Euteleostomi</taxon>
        <taxon>Actinopterygii</taxon>
        <taxon>Neopterygii</taxon>
        <taxon>Teleostei</taxon>
        <taxon>Neoteleostei</taxon>
        <taxon>Acanthomorphata</taxon>
        <taxon>Carangaria</taxon>
        <taxon>Pleuronectiformes</taxon>
        <taxon>Pleuronectoidei</taxon>
        <taxon>Pleuronectidae</taxon>
        <taxon>Pleuronectes</taxon>
    </lineage>
</organism>
<evidence type="ECO:0000313" key="3">
    <source>
        <dbReference type="Proteomes" id="UP001153269"/>
    </source>
</evidence>
<dbReference type="Proteomes" id="UP001153269">
    <property type="component" value="Unassembled WGS sequence"/>
</dbReference>
<dbReference type="AlphaFoldDB" id="A0A9N7YML8"/>
<comment type="caution">
    <text evidence="2">The sequence shown here is derived from an EMBL/GenBank/DDBJ whole genome shotgun (WGS) entry which is preliminary data.</text>
</comment>
<accession>A0A9N7YML8</accession>
<keyword evidence="3" id="KW-1185">Reference proteome</keyword>
<reference evidence="2" key="1">
    <citation type="submission" date="2020-03" db="EMBL/GenBank/DDBJ databases">
        <authorList>
            <person name="Weist P."/>
        </authorList>
    </citation>
    <scope>NUCLEOTIDE SEQUENCE</scope>
</reference>
<name>A0A9N7YML8_PLEPL</name>
<feature type="compositionally biased region" description="Basic and acidic residues" evidence="1">
    <location>
        <begin position="128"/>
        <end position="154"/>
    </location>
</feature>
<proteinExistence type="predicted"/>
<evidence type="ECO:0000313" key="2">
    <source>
        <dbReference type="EMBL" id="CAB1432662.1"/>
    </source>
</evidence>
<gene>
    <name evidence="2" type="ORF">PLEPLA_LOCUS20745</name>
</gene>
<dbReference type="EMBL" id="CADEAL010001460">
    <property type="protein sequence ID" value="CAB1432662.1"/>
    <property type="molecule type" value="Genomic_DNA"/>
</dbReference>
<sequence length="154" mass="16710">MSINVCPWPFGNTAPALDRRLGSRRFTQPVSKPARARVNRLSEVPTSNAQDFPSAALLKTTSVLQSAASPPPPIGRSPGSRTEQQQQPRRREGPPASSCPHVARSKVAARPARAGPRLKMAPSSCEGQVKENIWDLKDGGKDEDEVLRGRRVPD</sequence>
<feature type="compositionally biased region" description="Low complexity" evidence="1">
    <location>
        <begin position="76"/>
        <end position="87"/>
    </location>
</feature>
<evidence type="ECO:0000256" key="1">
    <source>
        <dbReference type="SAM" id="MobiDB-lite"/>
    </source>
</evidence>